<dbReference type="InterPro" id="IPR036390">
    <property type="entry name" value="WH_DNA-bd_sf"/>
</dbReference>
<dbReference type="SUPFAM" id="SSF46785">
    <property type="entry name" value="Winged helix' DNA-binding domain"/>
    <property type="match status" value="1"/>
</dbReference>
<dbReference type="InterPro" id="IPR001077">
    <property type="entry name" value="COMT_C"/>
</dbReference>
<dbReference type="PROSITE" id="PS51683">
    <property type="entry name" value="SAM_OMT_II"/>
    <property type="match status" value="1"/>
</dbReference>
<dbReference type="AlphaFoldDB" id="A0A239F1B0"/>
<name>A0A239F1B0_9ACTN</name>
<dbReference type="EMBL" id="FZNP01000019">
    <property type="protein sequence ID" value="SNS50800.1"/>
    <property type="molecule type" value="Genomic_DNA"/>
</dbReference>
<evidence type="ECO:0000256" key="3">
    <source>
        <dbReference type="ARBA" id="ARBA00022691"/>
    </source>
</evidence>
<dbReference type="Proteomes" id="UP000198420">
    <property type="component" value="Unassembled WGS sequence"/>
</dbReference>
<protein>
    <submittedName>
        <fullName evidence="7">O-methyltransferase</fullName>
    </submittedName>
</protein>
<accession>A0A239F1B0</accession>
<keyword evidence="3" id="KW-0949">S-adenosyl-L-methionine</keyword>
<evidence type="ECO:0000256" key="1">
    <source>
        <dbReference type="ARBA" id="ARBA00022603"/>
    </source>
</evidence>
<dbReference type="OrthoDB" id="4145676at2"/>
<evidence type="ECO:0000256" key="4">
    <source>
        <dbReference type="PIRSR" id="PIRSR005739-1"/>
    </source>
</evidence>
<dbReference type="Gene3D" id="3.40.50.150">
    <property type="entry name" value="Vaccinia Virus protein VP39"/>
    <property type="match status" value="1"/>
</dbReference>
<proteinExistence type="predicted"/>
<evidence type="ECO:0000313" key="7">
    <source>
        <dbReference type="EMBL" id="SNS50800.1"/>
    </source>
</evidence>
<dbReference type="InterPro" id="IPR016461">
    <property type="entry name" value="COMT-like"/>
</dbReference>
<dbReference type="PANTHER" id="PTHR43712:SF2">
    <property type="entry name" value="O-METHYLTRANSFERASE CICE"/>
    <property type="match status" value="1"/>
</dbReference>
<dbReference type="GO" id="GO:0008171">
    <property type="term" value="F:O-methyltransferase activity"/>
    <property type="evidence" value="ECO:0007669"/>
    <property type="project" value="InterPro"/>
</dbReference>
<sequence>MDAQQSALFLFEEAMGFAYSAALRAAAELGVADHLAEGPRTTAELAAATRTGQGALYRILRLLAARGVVHEDEPGRFRLTAEGDALRADAPMSARAGILMFTDRMFWTVTHEAATVARDESTTFEQLFGTTIGGYFAENAGIEALFYDGMATVSEAENALVAGSYAFPSTGTVVDVGGGKGGFLRAVLRKNPGLHGVLLDREEHVLGHHLLGGDDIAGRWQVTDGDFFGSVPTGDVYLIKRILHNWDDEKCVAILRNCRRAMKPDGRVLAVDAIIPPGNEAHQSKPMDFMMLAARTGQERTEAELHPLFEAAGLRLARVLPTASVMSIAEGVPR</sequence>
<gene>
    <name evidence="7" type="ORF">SAMN06265355_11952</name>
</gene>
<evidence type="ECO:0000256" key="2">
    <source>
        <dbReference type="ARBA" id="ARBA00022679"/>
    </source>
</evidence>
<dbReference type="InterPro" id="IPR012967">
    <property type="entry name" value="COMT_dimerisation"/>
</dbReference>
<dbReference type="Pfam" id="PF08100">
    <property type="entry name" value="Dimerisation"/>
    <property type="match status" value="1"/>
</dbReference>
<evidence type="ECO:0000259" key="5">
    <source>
        <dbReference type="Pfam" id="PF00891"/>
    </source>
</evidence>
<feature type="domain" description="O-methyltransferase C-terminal" evidence="5">
    <location>
        <begin position="115"/>
        <end position="314"/>
    </location>
</feature>
<keyword evidence="8" id="KW-1185">Reference proteome</keyword>
<feature type="domain" description="O-methyltransferase dimerisation" evidence="6">
    <location>
        <begin position="14"/>
        <end position="85"/>
    </location>
</feature>
<dbReference type="RefSeq" id="WP_089316041.1">
    <property type="nucleotide sequence ID" value="NZ_FZNP01000019.1"/>
</dbReference>
<evidence type="ECO:0000259" key="6">
    <source>
        <dbReference type="Pfam" id="PF08100"/>
    </source>
</evidence>
<dbReference type="InterPro" id="IPR036388">
    <property type="entry name" value="WH-like_DNA-bd_sf"/>
</dbReference>
<dbReference type="PIRSF" id="PIRSF005739">
    <property type="entry name" value="O-mtase"/>
    <property type="match status" value="1"/>
</dbReference>
<dbReference type="GO" id="GO:0032259">
    <property type="term" value="P:methylation"/>
    <property type="evidence" value="ECO:0007669"/>
    <property type="project" value="UniProtKB-KW"/>
</dbReference>
<reference evidence="8" key="1">
    <citation type="submission" date="2017-06" db="EMBL/GenBank/DDBJ databases">
        <authorList>
            <person name="Varghese N."/>
            <person name="Submissions S."/>
        </authorList>
    </citation>
    <scope>NUCLEOTIDE SEQUENCE [LARGE SCALE GENOMIC DNA]</scope>
    <source>
        <strain evidence="8">DSM 44485</strain>
    </source>
</reference>
<dbReference type="GO" id="GO:0046983">
    <property type="term" value="F:protein dimerization activity"/>
    <property type="evidence" value="ECO:0007669"/>
    <property type="project" value="InterPro"/>
</dbReference>
<evidence type="ECO:0000313" key="8">
    <source>
        <dbReference type="Proteomes" id="UP000198420"/>
    </source>
</evidence>
<dbReference type="PANTHER" id="PTHR43712">
    <property type="entry name" value="PUTATIVE (AFU_ORTHOLOGUE AFUA_4G14580)-RELATED"/>
    <property type="match status" value="1"/>
</dbReference>
<dbReference type="Pfam" id="PF00891">
    <property type="entry name" value="Methyltransf_2"/>
    <property type="match status" value="1"/>
</dbReference>
<feature type="active site" description="Proton acceptor" evidence="4">
    <location>
        <position position="244"/>
    </location>
</feature>
<organism evidence="7 8">
    <name type="scientific">Actinomadura mexicana</name>
    <dbReference type="NCBI Taxonomy" id="134959"/>
    <lineage>
        <taxon>Bacteria</taxon>
        <taxon>Bacillati</taxon>
        <taxon>Actinomycetota</taxon>
        <taxon>Actinomycetes</taxon>
        <taxon>Streptosporangiales</taxon>
        <taxon>Thermomonosporaceae</taxon>
        <taxon>Actinomadura</taxon>
    </lineage>
</organism>
<keyword evidence="2 7" id="KW-0808">Transferase</keyword>
<dbReference type="SUPFAM" id="SSF53335">
    <property type="entry name" value="S-adenosyl-L-methionine-dependent methyltransferases"/>
    <property type="match status" value="1"/>
</dbReference>
<dbReference type="InterPro" id="IPR029063">
    <property type="entry name" value="SAM-dependent_MTases_sf"/>
</dbReference>
<keyword evidence="1 7" id="KW-0489">Methyltransferase</keyword>
<dbReference type="Gene3D" id="1.10.10.10">
    <property type="entry name" value="Winged helix-like DNA-binding domain superfamily/Winged helix DNA-binding domain"/>
    <property type="match status" value="1"/>
</dbReference>